<dbReference type="EMBL" id="KI546073">
    <property type="protein sequence ID" value="EST46572.1"/>
    <property type="molecule type" value="Genomic_DNA"/>
</dbReference>
<name>V6LPG7_9EUKA</name>
<proteinExistence type="predicted"/>
<evidence type="ECO:0000313" key="3">
    <source>
        <dbReference type="Proteomes" id="UP000018208"/>
    </source>
</evidence>
<dbReference type="AlphaFoldDB" id="V6LPG7"/>
<evidence type="ECO:0000313" key="1">
    <source>
        <dbReference type="EMBL" id="EST46572.1"/>
    </source>
</evidence>
<reference evidence="1 2" key="1">
    <citation type="journal article" date="2014" name="PLoS Genet.">
        <title>The Genome of Spironucleus salmonicida Highlights a Fish Pathogen Adapted to Fluctuating Environments.</title>
        <authorList>
            <person name="Xu F."/>
            <person name="Jerlstrom-Hultqvist J."/>
            <person name="Einarsson E."/>
            <person name="Astvaldsson A."/>
            <person name="Svard S.G."/>
            <person name="Andersson J.O."/>
        </authorList>
    </citation>
    <scope>NUCLEOTIDE SEQUENCE</scope>
    <source>
        <strain evidence="2">ATCC 50377</strain>
    </source>
</reference>
<accession>V6LPG7</accession>
<dbReference type="Proteomes" id="UP000018208">
    <property type="component" value="Unassembled WGS sequence"/>
</dbReference>
<dbReference type="EMBL" id="AUWU02000007">
    <property type="protein sequence ID" value="KAH0571350.1"/>
    <property type="molecule type" value="Genomic_DNA"/>
</dbReference>
<gene>
    <name evidence="1" type="ORF">SS50377_13376</name>
    <name evidence="2" type="ORF">SS50377_27651</name>
</gene>
<keyword evidence="3" id="KW-1185">Reference proteome</keyword>
<organism evidence="1">
    <name type="scientific">Spironucleus salmonicida</name>
    <dbReference type="NCBI Taxonomy" id="348837"/>
    <lineage>
        <taxon>Eukaryota</taxon>
        <taxon>Metamonada</taxon>
        <taxon>Diplomonadida</taxon>
        <taxon>Hexamitidae</taxon>
        <taxon>Hexamitinae</taxon>
        <taxon>Spironucleus</taxon>
    </lineage>
</organism>
<protein>
    <submittedName>
        <fullName evidence="1">Uncharacterized protein</fullName>
    </submittedName>
</protein>
<reference evidence="2" key="2">
    <citation type="submission" date="2020-12" db="EMBL/GenBank/DDBJ databases">
        <title>New Spironucleus salmonicida genome in near-complete chromosomes.</title>
        <authorList>
            <person name="Xu F."/>
            <person name="Kurt Z."/>
            <person name="Jimenez-Gonzalez A."/>
            <person name="Astvaldsson A."/>
            <person name="Andersson J.O."/>
            <person name="Svard S.G."/>
        </authorList>
    </citation>
    <scope>NUCLEOTIDE SEQUENCE</scope>
    <source>
        <strain evidence="2">ATCC 50377</strain>
    </source>
</reference>
<sequence>MFLNEYVKYSRQSQISPESPQGLFIFITELFSFQLPTQVVPSQTTPLTIYLKFFNKLHTSNILFSQKYEFTIRPAKIVLKLPIMTVLSQNDELYMQVHLLCGQSQSIISTFNFPMKQTNDISSILTGQLEEQEFHSKNAKLRGVIASHQLLSYPPNFIFNCNEPPNFLIQQGWYKFNMSDSEHWINATMINKPRNKPFYKVKLQDYAVVFSNFNRRIGLESLHNDIKDAVIDSLVQAVELANDVNIDRQSISFNIDRYILQVTSHTGLMPLTKKQFQVTNKPHQTNFDANAYDLFSSKSDVFTFSSSSSLVFEFVVQLSIFIGGASSQQIIEPFQDALTYTICWGTWSHDSGQKVNLNQQKPFSENALLKIEDLDAQIHIIIESEPQQKADTSNLINIELVPPEIYFQDKEKEQIFNNMIEFDSQEFNEIKFIENAHVQITETTQIQHLQAQKQYPVSAKLRVYSFQPLIQNYFRDTVKIRFFARSSQNEILQQDSSYTDITFSNQITIDLFSNFKGVMTSLYVQLIDRIDGIDYVIGQQKIPISNTQILEKCKADAFIQDRNNQFSQHVLDENFFDLLILEAVGDSYFDQEPPEIAVLQIQIQLINSQYANYDNLEDKGNIMTQQELFQAAVLKKLGDYEKYLVYQQTIKNAFFTPQRMLAISKIGQNSIYRHYVIQNNQELLLDILYDLKLNHKNVYKLSLISPDPLQVSAVNFTISFEKLNQFENIGNIEDLKLKFSLSSPKKVLFSRIKFVFSLHFNDQNLGHIHVVFDVVKPLKSFSQISFLIAFPYKNQQTKTIIIRRLGPDFILISPNCNGIFLPNLEEINSKKSIQNYHIYNQNNLLDININVMIKEQFEFILVEFTPEILNQFQKTTTKLVLKSQDFSVDLNISLMNYCDVQCETGDMLQIPKFSEKKLFSYPPHDSGSIRILSIQKQYVRSIDPKYLVDIIPQESTKIIKKYFLKSKGNDLKYLIYSDHMGDIQSYSEFPSLVRTRKCRISDEGWMIPIQINMACSNHRQSLRIYVVSQSMFMGYFLLEIQWE</sequence>
<dbReference type="VEuPathDB" id="GiardiaDB:SS50377_27651"/>
<evidence type="ECO:0000313" key="2">
    <source>
        <dbReference type="EMBL" id="KAH0571350.1"/>
    </source>
</evidence>